<name>A0ABU3RMK3_9BACL</name>
<dbReference type="Proteomes" id="UP001260980">
    <property type="component" value="Unassembled WGS sequence"/>
</dbReference>
<accession>A0ABU3RMK3</accession>
<sequence>MEVNVESRHIGLASSNPAKLAYATDRLADEHEQLRRQLRSLEASAKEVSWIDNTAEGMHILQDLRLKAVHFEEELEWHAAWEEQELYPFLINYFHSQQAPTIMPSFWVLEKDHQLGVSFLQSFKEAVVDITPIFNKKQLTETASYLLQACLILNDHLTMEEQFVLPLTDRVLMDLESFFS</sequence>
<comment type="caution">
    <text evidence="2">The sequence shown here is derived from an EMBL/GenBank/DDBJ whole genome shotgun (WGS) entry which is preliminary data.</text>
</comment>
<organism evidence="2 3">
    <name type="scientific">Paenibacillus violae</name>
    <dbReference type="NCBI Taxonomy" id="3077234"/>
    <lineage>
        <taxon>Bacteria</taxon>
        <taxon>Bacillati</taxon>
        <taxon>Bacillota</taxon>
        <taxon>Bacilli</taxon>
        <taxon>Bacillales</taxon>
        <taxon>Paenibacillaceae</taxon>
        <taxon>Paenibacillus</taxon>
    </lineage>
</organism>
<dbReference type="InterPro" id="IPR012312">
    <property type="entry name" value="Hemerythrin-like"/>
</dbReference>
<reference evidence="2 3" key="1">
    <citation type="submission" date="2023-10" db="EMBL/GenBank/DDBJ databases">
        <title>Paenibacillus strain PFR10 Genome sequencing and assembly.</title>
        <authorList>
            <person name="Kim I."/>
        </authorList>
    </citation>
    <scope>NUCLEOTIDE SEQUENCE [LARGE SCALE GENOMIC DNA]</scope>
    <source>
        <strain evidence="2 3">PFR10</strain>
    </source>
</reference>
<dbReference type="EMBL" id="JAWCUD010000014">
    <property type="protein sequence ID" value="MDU0205525.1"/>
    <property type="molecule type" value="Genomic_DNA"/>
</dbReference>
<evidence type="ECO:0000313" key="2">
    <source>
        <dbReference type="EMBL" id="MDU0205525.1"/>
    </source>
</evidence>
<dbReference type="Gene3D" id="1.20.120.520">
    <property type="entry name" value="nmb1532 protein domain like"/>
    <property type="match status" value="1"/>
</dbReference>
<dbReference type="RefSeq" id="WP_315955428.1">
    <property type="nucleotide sequence ID" value="NZ_JAWCUD010000014.1"/>
</dbReference>
<protein>
    <submittedName>
        <fullName evidence="2">Hemerythrin domain-containing protein</fullName>
    </submittedName>
</protein>
<dbReference type="Pfam" id="PF01814">
    <property type="entry name" value="Hemerythrin"/>
    <property type="match status" value="1"/>
</dbReference>
<keyword evidence="3" id="KW-1185">Reference proteome</keyword>
<proteinExistence type="predicted"/>
<feature type="domain" description="Hemerythrin-like" evidence="1">
    <location>
        <begin position="24"/>
        <end position="167"/>
    </location>
</feature>
<evidence type="ECO:0000313" key="3">
    <source>
        <dbReference type="Proteomes" id="UP001260980"/>
    </source>
</evidence>
<evidence type="ECO:0000259" key="1">
    <source>
        <dbReference type="Pfam" id="PF01814"/>
    </source>
</evidence>
<gene>
    <name evidence="2" type="ORF">RQP52_31060</name>
</gene>